<dbReference type="OrthoDB" id="6240858at2"/>
<name>A0A1H6JTY7_9GAMM</name>
<dbReference type="GO" id="GO:0000287">
    <property type="term" value="F:magnesium ion binding"/>
    <property type="evidence" value="ECO:0007669"/>
    <property type="project" value="InterPro"/>
</dbReference>
<proteinExistence type="predicted"/>
<dbReference type="AlphaFoldDB" id="A0A1H6JTY7"/>
<dbReference type="InterPro" id="IPR037143">
    <property type="entry name" value="4-PPantetheinyl_Trfase_dom_sf"/>
</dbReference>
<protein>
    <submittedName>
        <fullName evidence="1">Phosphopantetheinyl transferase</fullName>
    </submittedName>
</protein>
<keyword evidence="1" id="KW-0808">Transferase</keyword>
<evidence type="ECO:0000313" key="2">
    <source>
        <dbReference type="Proteomes" id="UP000199371"/>
    </source>
</evidence>
<dbReference type="STRING" id="173990.SAMN05660691_00704"/>
<keyword evidence="2" id="KW-1185">Reference proteome</keyword>
<sequence>MAVLVAQVKKNKQEIAAHFMISLAYRLQTLSVKDCRVWLHDNEWQYCLTLSNKRAREFCNGRALIRQLLLQQSGVAVAEIQITLPSAQAPAMYVGGQAVALSISHSRQAVAVVYSPQQPVGVDLEYIKVRDFVQLSGQFAALKTATDSATFYQSWTAAEAYSKFSKQPLLAVLAQPLPQNIQLTHLPLPGYMLCLCYQHADTKLKITGDVP</sequence>
<dbReference type="GO" id="GO:0008897">
    <property type="term" value="F:holo-[acyl-carrier-protein] synthase activity"/>
    <property type="evidence" value="ECO:0007669"/>
    <property type="project" value="InterPro"/>
</dbReference>
<dbReference type="SUPFAM" id="SSF56214">
    <property type="entry name" value="4'-phosphopantetheinyl transferase"/>
    <property type="match status" value="2"/>
</dbReference>
<dbReference type="Gene3D" id="3.90.470.20">
    <property type="entry name" value="4'-phosphopantetheinyl transferase domain"/>
    <property type="match status" value="1"/>
</dbReference>
<dbReference type="Proteomes" id="UP000199371">
    <property type="component" value="Unassembled WGS sequence"/>
</dbReference>
<dbReference type="RefSeq" id="WP_092790270.1">
    <property type="nucleotide sequence ID" value="NZ_FNXF01000002.1"/>
</dbReference>
<organism evidence="1 2">
    <name type="scientific">Rheinheimera pacifica</name>
    <dbReference type="NCBI Taxonomy" id="173990"/>
    <lineage>
        <taxon>Bacteria</taxon>
        <taxon>Pseudomonadati</taxon>
        <taxon>Pseudomonadota</taxon>
        <taxon>Gammaproteobacteria</taxon>
        <taxon>Chromatiales</taxon>
        <taxon>Chromatiaceae</taxon>
        <taxon>Rheinheimera</taxon>
    </lineage>
</organism>
<evidence type="ECO:0000313" key="1">
    <source>
        <dbReference type="EMBL" id="SEH65993.1"/>
    </source>
</evidence>
<reference evidence="2" key="1">
    <citation type="submission" date="2016-10" db="EMBL/GenBank/DDBJ databases">
        <authorList>
            <person name="Varghese N."/>
            <person name="Submissions S."/>
        </authorList>
    </citation>
    <scope>NUCLEOTIDE SEQUENCE [LARGE SCALE GENOMIC DNA]</scope>
    <source>
        <strain evidence="2">DSM 17616</strain>
    </source>
</reference>
<accession>A0A1H6JTY7</accession>
<gene>
    <name evidence="1" type="ORF">SAMN05660691_00704</name>
</gene>
<dbReference type="EMBL" id="FNXF01000002">
    <property type="protein sequence ID" value="SEH65993.1"/>
    <property type="molecule type" value="Genomic_DNA"/>
</dbReference>